<sequence length="37" mass="4174">MNPKVARSSERKRQTNTGIRKSLASARESDRHFASSL</sequence>
<name>A0A392UZT8_9FABA</name>
<evidence type="ECO:0000313" key="3">
    <source>
        <dbReference type="Proteomes" id="UP000265520"/>
    </source>
</evidence>
<keyword evidence="3" id="KW-1185">Reference proteome</keyword>
<evidence type="ECO:0000256" key="1">
    <source>
        <dbReference type="SAM" id="MobiDB-lite"/>
    </source>
</evidence>
<proteinExistence type="predicted"/>
<dbReference type="AlphaFoldDB" id="A0A392UZT8"/>
<comment type="caution">
    <text evidence="2">The sequence shown here is derived from an EMBL/GenBank/DDBJ whole genome shotgun (WGS) entry which is preliminary data.</text>
</comment>
<dbReference type="EMBL" id="LXQA011017810">
    <property type="protein sequence ID" value="MCI81387.1"/>
    <property type="molecule type" value="Genomic_DNA"/>
</dbReference>
<reference evidence="2 3" key="1">
    <citation type="journal article" date="2018" name="Front. Plant Sci.">
        <title>Red Clover (Trifolium pratense) and Zigzag Clover (T. medium) - A Picture of Genomic Similarities and Differences.</title>
        <authorList>
            <person name="Dluhosova J."/>
            <person name="Istvanek J."/>
            <person name="Nedelnik J."/>
            <person name="Repkova J."/>
        </authorList>
    </citation>
    <scope>NUCLEOTIDE SEQUENCE [LARGE SCALE GENOMIC DNA]</scope>
    <source>
        <strain evidence="3">cv. 10/8</strain>
        <tissue evidence="2">Leaf</tissue>
    </source>
</reference>
<dbReference type="Proteomes" id="UP000265520">
    <property type="component" value="Unassembled WGS sequence"/>
</dbReference>
<evidence type="ECO:0000313" key="2">
    <source>
        <dbReference type="EMBL" id="MCI81387.1"/>
    </source>
</evidence>
<protein>
    <submittedName>
        <fullName evidence="2">Uncharacterized protein</fullName>
    </submittedName>
</protein>
<feature type="compositionally biased region" description="Basic and acidic residues" evidence="1">
    <location>
        <begin position="27"/>
        <end position="37"/>
    </location>
</feature>
<accession>A0A392UZT8</accession>
<organism evidence="2 3">
    <name type="scientific">Trifolium medium</name>
    <dbReference type="NCBI Taxonomy" id="97028"/>
    <lineage>
        <taxon>Eukaryota</taxon>
        <taxon>Viridiplantae</taxon>
        <taxon>Streptophyta</taxon>
        <taxon>Embryophyta</taxon>
        <taxon>Tracheophyta</taxon>
        <taxon>Spermatophyta</taxon>
        <taxon>Magnoliopsida</taxon>
        <taxon>eudicotyledons</taxon>
        <taxon>Gunneridae</taxon>
        <taxon>Pentapetalae</taxon>
        <taxon>rosids</taxon>
        <taxon>fabids</taxon>
        <taxon>Fabales</taxon>
        <taxon>Fabaceae</taxon>
        <taxon>Papilionoideae</taxon>
        <taxon>50 kb inversion clade</taxon>
        <taxon>NPAAA clade</taxon>
        <taxon>Hologalegina</taxon>
        <taxon>IRL clade</taxon>
        <taxon>Trifolieae</taxon>
        <taxon>Trifolium</taxon>
    </lineage>
</organism>
<feature type="non-terminal residue" evidence="2">
    <location>
        <position position="37"/>
    </location>
</feature>
<feature type="region of interest" description="Disordered" evidence="1">
    <location>
        <begin position="1"/>
        <end position="37"/>
    </location>
</feature>